<dbReference type="OrthoDB" id="1652026at2"/>
<evidence type="ECO:0000313" key="3">
    <source>
        <dbReference type="Proteomes" id="UP000065511"/>
    </source>
</evidence>
<gene>
    <name evidence="1" type="ORF">ATZ33_16470</name>
    <name evidence="2" type="ORF">RV15_GL000304</name>
</gene>
<sequence length="75" mass="8858">MKAEEKKFYDFIMDRTKSDHQEDMKHLLAELMERKSTNKLDKMYLMSVVPRALSYLDPDSVNEVKKVVSEFSAKL</sequence>
<organism evidence="2 4">
    <name type="scientific">Enterococcus silesiacus</name>
    <dbReference type="NCBI Taxonomy" id="332949"/>
    <lineage>
        <taxon>Bacteria</taxon>
        <taxon>Bacillati</taxon>
        <taxon>Bacillota</taxon>
        <taxon>Bacilli</taxon>
        <taxon>Lactobacillales</taxon>
        <taxon>Enterococcaceae</taxon>
        <taxon>Enterococcus</taxon>
    </lineage>
</organism>
<keyword evidence="3" id="KW-1185">Reference proteome</keyword>
<dbReference type="RefSeq" id="WP_071877652.1">
    <property type="nucleotide sequence ID" value="NZ_JXLC01000010.1"/>
</dbReference>
<name>A0A0S3KFB8_9ENTE</name>
<dbReference type="KEGG" id="ess:ATZ33_16470"/>
<dbReference type="Proteomes" id="UP000065511">
    <property type="component" value="Chromosome"/>
</dbReference>
<reference evidence="2 4" key="1">
    <citation type="submission" date="2014-12" db="EMBL/GenBank/DDBJ databases">
        <title>Draft genome sequences of 29 type strains of Enterococci.</title>
        <authorList>
            <person name="Zhong Z."/>
            <person name="Sun Z."/>
            <person name="Liu W."/>
            <person name="Zhang W."/>
            <person name="Zhang H."/>
        </authorList>
    </citation>
    <scope>NUCLEOTIDE SEQUENCE [LARGE SCALE GENOMIC DNA]</scope>
    <source>
        <strain evidence="2 4">DSM 22801</strain>
    </source>
</reference>
<reference evidence="1 3" key="2">
    <citation type="submission" date="2015-12" db="EMBL/GenBank/DDBJ databases">
        <authorList>
            <person name="Lauer A."/>
            <person name="Humrighouse B."/>
            <person name="Loparev V."/>
            <person name="Shewmaker P.L."/>
            <person name="Whitney A.M."/>
            <person name="McLaughlin R.W."/>
        </authorList>
    </citation>
    <scope>NUCLEOTIDE SEQUENCE [LARGE SCALE GENOMIC DNA]</scope>
    <source>
        <strain evidence="1 3">LMG 23085</strain>
    </source>
</reference>
<evidence type="ECO:0000313" key="1">
    <source>
        <dbReference type="EMBL" id="ALS02916.1"/>
    </source>
</evidence>
<dbReference type="AlphaFoldDB" id="A0A0S3KFB8"/>
<protein>
    <submittedName>
        <fullName evidence="2">Uncharacterized protein</fullName>
    </submittedName>
</protein>
<dbReference type="Proteomes" id="UP000183039">
    <property type="component" value="Unassembled WGS sequence"/>
</dbReference>
<accession>A0A0S3KFB8</accession>
<evidence type="ECO:0000313" key="2">
    <source>
        <dbReference type="EMBL" id="OJG91864.1"/>
    </source>
</evidence>
<dbReference type="EMBL" id="CP013614">
    <property type="protein sequence ID" value="ALS02916.1"/>
    <property type="molecule type" value="Genomic_DNA"/>
</dbReference>
<proteinExistence type="predicted"/>
<dbReference type="EMBL" id="JXLC01000010">
    <property type="protein sequence ID" value="OJG91864.1"/>
    <property type="molecule type" value="Genomic_DNA"/>
</dbReference>
<evidence type="ECO:0000313" key="4">
    <source>
        <dbReference type="Proteomes" id="UP000183039"/>
    </source>
</evidence>